<dbReference type="PANTHER" id="PTHR35149">
    <property type="entry name" value="SLL5132 PROTEIN"/>
    <property type="match status" value="1"/>
</dbReference>
<proteinExistence type="predicted"/>
<evidence type="ECO:0000313" key="4">
    <source>
        <dbReference type="Proteomes" id="UP001147700"/>
    </source>
</evidence>
<protein>
    <submittedName>
        <fullName evidence="3">DUF262 domain-containing HNH endonuclease family protein</fullName>
    </submittedName>
</protein>
<organism evidence="3 4">
    <name type="scientific">Solirubrobacter deserti</name>
    <dbReference type="NCBI Taxonomy" id="2282478"/>
    <lineage>
        <taxon>Bacteria</taxon>
        <taxon>Bacillati</taxon>
        <taxon>Actinomycetota</taxon>
        <taxon>Thermoleophilia</taxon>
        <taxon>Solirubrobacterales</taxon>
        <taxon>Solirubrobacteraceae</taxon>
        <taxon>Solirubrobacter</taxon>
    </lineage>
</organism>
<evidence type="ECO:0000259" key="2">
    <source>
        <dbReference type="Pfam" id="PF07510"/>
    </source>
</evidence>
<dbReference type="GO" id="GO:0004519">
    <property type="term" value="F:endonuclease activity"/>
    <property type="evidence" value="ECO:0007669"/>
    <property type="project" value="UniProtKB-KW"/>
</dbReference>
<keyword evidence="4" id="KW-1185">Reference proteome</keyword>
<dbReference type="Pfam" id="PF03235">
    <property type="entry name" value="GmrSD_N"/>
    <property type="match status" value="1"/>
</dbReference>
<dbReference type="InterPro" id="IPR004919">
    <property type="entry name" value="GmrSD_N"/>
</dbReference>
<keyword evidence="3" id="KW-0378">Hydrolase</keyword>
<gene>
    <name evidence="3" type="ORF">OJ962_18180</name>
</gene>
<keyword evidence="3" id="KW-0540">Nuclease</keyword>
<keyword evidence="3" id="KW-0255">Endonuclease</keyword>
<evidence type="ECO:0000259" key="1">
    <source>
        <dbReference type="Pfam" id="PF03235"/>
    </source>
</evidence>
<feature type="domain" description="GmrSD restriction endonucleases N-terminal" evidence="1">
    <location>
        <begin position="9"/>
        <end position="258"/>
    </location>
</feature>
<accession>A0ABT4RLJ3</accession>
<dbReference type="Proteomes" id="UP001147700">
    <property type="component" value="Unassembled WGS sequence"/>
</dbReference>
<name>A0ABT4RLJ3_9ACTN</name>
<dbReference type="InterPro" id="IPR011089">
    <property type="entry name" value="GmrSD_C"/>
</dbReference>
<feature type="domain" description="GmrSD restriction endonucleases C-terminal" evidence="2">
    <location>
        <begin position="458"/>
        <end position="607"/>
    </location>
</feature>
<dbReference type="Pfam" id="PF07510">
    <property type="entry name" value="GmrSD_C"/>
    <property type="match status" value="1"/>
</dbReference>
<evidence type="ECO:0000313" key="3">
    <source>
        <dbReference type="EMBL" id="MDA0139437.1"/>
    </source>
</evidence>
<comment type="caution">
    <text evidence="3">The sequence shown here is derived from an EMBL/GenBank/DDBJ whole genome shotgun (WGS) entry which is preliminary data.</text>
</comment>
<dbReference type="EMBL" id="JAPCID010000026">
    <property type="protein sequence ID" value="MDA0139437.1"/>
    <property type="molecule type" value="Genomic_DNA"/>
</dbReference>
<dbReference type="PANTHER" id="PTHR35149:SF1">
    <property type="entry name" value="DUF5655 DOMAIN-CONTAINING PROTEIN"/>
    <property type="match status" value="1"/>
</dbReference>
<reference evidence="3" key="1">
    <citation type="submission" date="2022-10" db="EMBL/GenBank/DDBJ databases">
        <title>The WGS of Solirubrobacter sp. CPCC 204708.</title>
        <authorList>
            <person name="Jiang Z."/>
        </authorList>
    </citation>
    <scope>NUCLEOTIDE SEQUENCE</scope>
    <source>
        <strain evidence="3">CPCC 204708</strain>
    </source>
</reference>
<dbReference type="RefSeq" id="WP_202954312.1">
    <property type="nucleotide sequence ID" value="NZ_JAPCID010000026.1"/>
</dbReference>
<sequence length="638" mass="71534">MKAETRTVKGIFHGERRFEVPVYQRPYVWNRERQWEALWHDIEATAIRLAEARIAGHGKGIDAAVADKLAAPHFLGALVIEDQPVMTGAVDTRLVVDGQQRLTTLQLLLRGVLDALDAVNAPKPLRAQVRKAIRNDEEVVGEDELLKLAPRHAERQQFAAAMDPVIPAPTASRFADARAYFRDDAAEFLADADVPADPYFDGDAVAARASLLVATLLGLVKLVVIDLEGVDDAQVIFEALNARNTPLSATDLVKNLLFMRAQAQQHDPQVLYDTLWKRFDDESDWWLELVGVGHAQRARQDWLLGDWLIAQRGMTINVGRLYGEFRTWLDTSGVEPFEALSTLNQYADAYEVLNGRREGASLPEQQAFLRIEQLNITVATPVILWLLVQPAARLEPDERERAILAIESFVMRRMAVKWQTRAYGPMFVEVLKAAQAAETNPGQAVVDALRAQPHGYSWPSDADIVTAFEEGRYYGNGGINRERLRMVLGAIDRRLQQQALKSEPSIVDYDGLQIEHVIPQNWRTHWPVTVQEPGERLIAEQERDRHVNRIGNLTLATKHLNPSMSNDPWAEKRAELQKHSVLQLNAALVAEPEWDEQRVRARGAWLAGHFGSIWRGPDDAIWEGATPIPKGVGDHGPA</sequence>